<name>A0A1I5KTV9_9HYPH</name>
<dbReference type="EC" id="3.4.11.18" evidence="6"/>
<dbReference type="NCBIfam" id="TIGR00500">
    <property type="entry name" value="met_pdase_I"/>
    <property type="match status" value="1"/>
</dbReference>
<protein>
    <recommendedName>
        <fullName evidence="6">Methionine aminopeptidase</fullName>
        <ecNumber evidence="6">3.4.11.18</ecNumber>
    </recommendedName>
</protein>
<keyword evidence="4 6" id="KW-0479">Metal-binding</keyword>
<accession>A0A1I5KTV9</accession>
<dbReference type="OrthoDB" id="9802055at2"/>
<sequence>MIVKTEEQLQGLKACGKAVARAIREMGAALEPGMTSQELDDLGRRILEEEGAESAPESVYDFPGATCISIEPVIAHGWADSQTVKPGDMVNIDVSASKDGFFTDSGATFIVPPVTPEKRILVEAAKRARDNAIAQARAGQPMQVIPKAFDKEAKAGGYTIIQNLLGCHGVGTTLHDRPEILAVPDRRDRRKLQEGMVIAVEPFLSTGATYASDGAREWELFTPGCLTAQFEHTIVIGKKSPIIVTL</sequence>
<dbReference type="Pfam" id="PF00557">
    <property type="entry name" value="Peptidase_M24"/>
    <property type="match status" value="1"/>
</dbReference>
<proteinExistence type="inferred from homology"/>
<dbReference type="InterPro" id="IPR036005">
    <property type="entry name" value="Creatinase/aminopeptidase-like"/>
</dbReference>
<reference evidence="8 9" key="1">
    <citation type="submission" date="2016-10" db="EMBL/GenBank/DDBJ databases">
        <authorList>
            <person name="de Groot N.N."/>
        </authorList>
    </citation>
    <scope>NUCLEOTIDE SEQUENCE [LARGE SCALE GENOMIC DNA]</scope>
    <source>
        <strain evidence="8 9">CGMCC 1.9157</strain>
    </source>
</reference>
<dbReference type="GO" id="GO:0006508">
    <property type="term" value="P:proteolysis"/>
    <property type="evidence" value="ECO:0007669"/>
    <property type="project" value="UniProtKB-KW"/>
</dbReference>
<dbReference type="EMBL" id="FOVR01000015">
    <property type="protein sequence ID" value="SFO88403.1"/>
    <property type="molecule type" value="Genomic_DNA"/>
</dbReference>
<dbReference type="InterPro" id="IPR002467">
    <property type="entry name" value="Pept_M24A_MAP1"/>
</dbReference>
<evidence type="ECO:0000256" key="4">
    <source>
        <dbReference type="ARBA" id="ARBA00022723"/>
    </source>
</evidence>
<dbReference type="GO" id="GO:0046872">
    <property type="term" value="F:metal ion binding"/>
    <property type="evidence" value="ECO:0007669"/>
    <property type="project" value="UniProtKB-KW"/>
</dbReference>
<keyword evidence="9" id="KW-1185">Reference proteome</keyword>
<dbReference type="InterPro" id="IPR001714">
    <property type="entry name" value="Pept_M24_MAP"/>
</dbReference>
<evidence type="ECO:0000256" key="6">
    <source>
        <dbReference type="RuleBase" id="RU003653"/>
    </source>
</evidence>
<dbReference type="PRINTS" id="PR00599">
    <property type="entry name" value="MAPEPTIDASE"/>
</dbReference>
<comment type="cofactor">
    <cofactor evidence="6">
        <name>Co(2+)</name>
        <dbReference type="ChEBI" id="CHEBI:48828"/>
    </cofactor>
    <cofactor evidence="6">
        <name>Zn(2+)</name>
        <dbReference type="ChEBI" id="CHEBI:29105"/>
    </cofactor>
    <cofactor evidence="6">
        <name>Mn(2+)</name>
        <dbReference type="ChEBI" id="CHEBI:29035"/>
    </cofactor>
    <cofactor evidence="6">
        <name>Fe(2+)</name>
        <dbReference type="ChEBI" id="CHEBI:29033"/>
    </cofactor>
    <text evidence="6">Binds 2 divalent metal cations per subunit. Has a high-affinity and a low affinity metal-binding site. The true nature of the physiological cofactor is under debate. The enzyme is active with cobalt, zinc, manganese or divalent iron ions.</text>
</comment>
<keyword evidence="3 6" id="KW-0645">Protease</keyword>
<comment type="function">
    <text evidence="1">Removes the N-terminal methionine from nascent proteins. The N-terminal methionine is often cleaved when the second residue in the primary sequence is small and uncharged (Met-Ala-, Cys, Gly, Pro, Ser, Thr, or Val). Requires deformylation of the N(alpha)-formylated initiator methionine before it can be hydrolyzed.</text>
</comment>
<keyword evidence="5" id="KW-0378">Hydrolase</keyword>
<dbReference type="Gene3D" id="3.90.230.10">
    <property type="entry name" value="Creatinase/methionine aminopeptidase superfamily"/>
    <property type="match status" value="1"/>
</dbReference>
<feature type="domain" description="Peptidase M24" evidence="7">
    <location>
        <begin position="11"/>
        <end position="237"/>
    </location>
</feature>
<dbReference type="Proteomes" id="UP000199236">
    <property type="component" value="Unassembled WGS sequence"/>
</dbReference>
<dbReference type="PANTHER" id="PTHR43330:SF13">
    <property type="entry name" value="METHIONINE AMINOPEPTIDASE 2"/>
    <property type="match status" value="1"/>
</dbReference>
<dbReference type="PANTHER" id="PTHR43330">
    <property type="entry name" value="METHIONINE AMINOPEPTIDASE"/>
    <property type="match status" value="1"/>
</dbReference>
<evidence type="ECO:0000256" key="3">
    <source>
        <dbReference type="ARBA" id="ARBA00022670"/>
    </source>
</evidence>
<dbReference type="InterPro" id="IPR000994">
    <property type="entry name" value="Pept_M24"/>
</dbReference>
<evidence type="ECO:0000256" key="1">
    <source>
        <dbReference type="ARBA" id="ARBA00002521"/>
    </source>
</evidence>
<dbReference type="GO" id="GO:0004239">
    <property type="term" value="F:initiator methionyl aminopeptidase activity"/>
    <property type="evidence" value="ECO:0007669"/>
    <property type="project" value="UniProtKB-EC"/>
</dbReference>
<comment type="catalytic activity">
    <reaction evidence="6">
        <text>Release of N-terminal amino acids, preferentially methionine, from peptides and arylamides.</text>
        <dbReference type="EC" id="3.4.11.18"/>
    </reaction>
</comment>
<evidence type="ECO:0000259" key="7">
    <source>
        <dbReference type="Pfam" id="PF00557"/>
    </source>
</evidence>
<dbReference type="SUPFAM" id="SSF55920">
    <property type="entry name" value="Creatinase/aminopeptidase"/>
    <property type="match status" value="1"/>
</dbReference>
<evidence type="ECO:0000313" key="9">
    <source>
        <dbReference type="Proteomes" id="UP000199236"/>
    </source>
</evidence>
<organism evidence="8 9">
    <name type="scientific">Cohaesibacter marisflavi</name>
    <dbReference type="NCBI Taxonomy" id="655353"/>
    <lineage>
        <taxon>Bacteria</taxon>
        <taxon>Pseudomonadati</taxon>
        <taxon>Pseudomonadota</taxon>
        <taxon>Alphaproteobacteria</taxon>
        <taxon>Hyphomicrobiales</taxon>
        <taxon>Cohaesibacteraceae</taxon>
    </lineage>
</organism>
<dbReference type="STRING" id="655353.SAMN04488056_11514"/>
<dbReference type="AlphaFoldDB" id="A0A1I5KTV9"/>
<dbReference type="GO" id="GO:0070006">
    <property type="term" value="F:metalloaminopeptidase activity"/>
    <property type="evidence" value="ECO:0007669"/>
    <property type="project" value="InterPro"/>
</dbReference>
<dbReference type="RefSeq" id="WP_090075114.1">
    <property type="nucleotide sequence ID" value="NZ_FOVR01000015.1"/>
</dbReference>
<comment type="similarity">
    <text evidence="6">Belongs to the peptidase M24A family.</text>
</comment>
<evidence type="ECO:0000256" key="5">
    <source>
        <dbReference type="ARBA" id="ARBA00022801"/>
    </source>
</evidence>
<gene>
    <name evidence="8" type="ORF">SAMN04488056_11514</name>
</gene>
<evidence type="ECO:0000256" key="2">
    <source>
        <dbReference type="ARBA" id="ARBA00022438"/>
    </source>
</evidence>
<keyword evidence="2 6" id="KW-0031">Aminopeptidase</keyword>
<evidence type="ECO:0000313" key="8">
    <source>
        <dbReference type="EMBL" id="SFO88403.1"/>
    </source>
</evidence>